<keyword evidence="9" id="KW-1133">Transmembrane helix</keyword>
<comment type="subcellular location">
    <subcellularLocation>
        <location evidence="2">Endosome membrane</location>
        <topology evidence="2">Peripheral membrane protein</topology>
    </subcellularLocation>
    <subcellularLocation>
        <location evidence="1">Late endosome membrane</location>
    </subcellularLocation>
    <subcellularLocation>
        <location evidence="3">Lysosome membrane</location>
        <topology evidence="3">Peripheral membrane protein</topology>
        <orientation evidence="3">Cytoplasmic side</orientation>
    </subcellularLocation>
</comment>
<accession>A0A5E4PZE9</accession>
<protein>
    <recommendedName>
        <fullName evidence="10">LITAF domain-containing protein</fullName>
    </recommendedName>
</protein>
<evidence type="ECO:0000256" key="4">
    <source>
        <dbReference type="ARBA" id="ARBA00005975"/>
    </source>
</evidence>
<evidence type="ECO:0000313" key="12">
    <source>
        <dbReference type="Proteomes" id="UP000324832"/>
    </source>
</evidence>
<feature type="transmembrane region" description="Helical" evidence="9">
    <location>
        <begin position="243"/>
        <end position="261"/>
    </location>
</feature>
<comment type="similarity">
    <text evidence="4">Belongs to the CDIP1/LITAF family.</text>
</comment>
<dbReference type="InterPro" id="IPR006629">
    <property type="entry name" value="LITAF"/>
</dbReference>
<evidence type="ECO:0000256" key="7">
    <source>
        <dbReference type="ARBA" id="ARBA00023136"/>
    </source>
</evidence>
<dbReference type="Pfam" id="PF10601">
    <property type="entry name" value="zf-LITAF-like"/>
    <property type="match status" value="1"/>
</dbReference>
<feature type="region of interest" description="Disordered" evidence="8">
    <location>
        <begin position="1"/>
        <end position="26"/>
    </location>
</feature>
<keyword evidence="12" id="KW-1185">Reference proteome</keyword>
<evidence type="ECO:0000256" key="1">
    <source>
        <dbReference type="ARBA" id="ARBA00004414"/>
    </source>
</evidence>
<dbReference type="InterPro" id="IPR037519">
    <property type="entry name" value="LITAF_fam"/>
</dbReference>
<dbReference type="Proteomes" id="UP000324832">
    <property type="component" value="Unassembled WGS sequence"/>
</dbReference>
<proteinExistence type="inferred from homology"/>
<name>A0A5E4PZE9_9NEOP</name>
<dbReference type="SMART" id="SM00714">
    <property type="entry name" value="LITAF"/>
    <property type="match status" value="1"/>
</dbReference>
<feature type="domain" description="LITAF" evidence="10">
    <location>
        <begin position="199"/>
        <end position="283"/>
    </location>
</feature>
<dbReference type="AlphaFoldDB" id="A0A5E4PZE9"/>
<dbReference type="GO" id="GO:0005765">
    <property type="term" value="C:lysosomal membrane"/>
    <property type="evidence" value="ECO:0007669"/>
    <property type="project" value="UniProtKB-SubCell"/>
</dbReference>
<evidence type="ECO:0000259" key="10">
    <source>
        <dbReference type="PROSITE" id="PS51837"/>
    </source>
</evidence>
<dbReference type="PROSITE" id="PS51837">
    <property type="entry name" value="LITAF"/>
    <property type="match status" value="1"/>
</dbReference>
<evidence type="ECO:0000256" key="2">
    <source>
        <dbReference type="ARBA" id="ARBA00004481"/>
    </source>
</evidence>
<evidence type="ECO:0000256" key="9">
    <source>
        <dbReference type="SAM" id="Phobius"/>
    </source>
</evidence>
<dbReference type="PANTHER" id="PTHR23292">
    <property type="entry name" value="LIPOPOLYSACCHARIDE-INDUCED TUMOR NECROSIS FACTOR-ALPHA FACTOR"/>
    <property type="match status" value="1"/>
</dbReference>
<reference evidence="11 12" key="1">
    <citation type="submission" date="2017-07" db="EMBL/GenBank/DDBJ databases">
        <authorList>
            <person name="Talla V."/>
            <person name="Backstrom N."/>
        </authorList>
    </citation>
    <scope>NUCLEOTIDE SEQUENCE [LARGE SCALE GENOMIC DNA]</scope>
</reference>
<gene>
    <name evidence="11" type="ORF">LSINAPIS_LOCUS3610</name>
</gene>
<dbReference type="PANTHER" id="PTHR23292:SF14">
    <property type="entry name" value="FI16615P1-RELATED"/>
    <property type="match status" value="1"/>
</dbReference>
<evidence type="ECO:0000256" key="5">
    <source>
        <dbReference type="ARBA" id="ARBA00022723"/>
    </source>
</evidence>
<dbReference type="EMBL" id="FZQP02000870">
    <property type="protein sequence ID" value="VVC90766.1"/>
    <property type="molecule type" value="Genomic_DNA"/>
</dbReference>
<keyword evidence="7 9" id="KW-0472">Membrane</keyword>
<dbReference type="GO" id="GO:0031902">
    <property type="term" value="C:late endosome membrane"/>
    <property type="evidence" value="ECO:0007669"/>
    <property type="project" value="UniProtKB-SubCell"/>
</dbReference>
<organism evidence="11 12">
    <name type="scientific">Leptidea sinapis</name>
    <dbReference type="NCBI Taxonomy" id="189913"/>
    <lineage>
        <taxon>Eukaryota</taxon>
        <taxon>Metazoa</taxon>
        <taxon>Ecdysozoa</taxon>
        <taxon>Arthropoda</taxon>
        <taxon>Hexapoda</taxon>
        <taxon>Insecta</taxon>
        <taxon>Pterygota</taxon>
        <taxon>Neoptera</taxon>
        <taxon>Endopterygota</taxon>
        <taxon>Lepidoptera</taxon>
        <taxon>Glossata</taxon>
        <taxon>Ditrysia</taxon>
        <taxon>Papilionoidea</taxon>
        <taxon>Pieridae</taxon>
        <taxon>Dismorphiinae</taxon>
        <taxon>Leptidea</taxon>
    </lineage>
</organism>
<sequence length="291" mass="32602">MEEKAQDNTSHASHEMITTHETDDGSIHSTELTMHNLDLECGKSNVTDLTPPKDDDKLEMCNSIRSPAPLIIFSRPTSIIMQHPEAITLHSNLQSLKSLVTSQPQSLFLQALSKLNESSLSIAINNNLLFKNSDDVTNKLLEPSTPDSLTNAPPSYSFVLRQISRRRPRLMGTFIPSPSFVQHTPPPNYAAAFDIYVDTPIQPPTSRVYNFGFTPIPVMCPECGYTGMTTVTCKITLCTHLCAFLLCIFLCWVCVPLPYVLRSCKDVYHYCRNCRSFLGLYRPAHPENAYS</sequence>
<evidence type="ECO:0000256" key="6">
    <source>
        <dbReference type="ARBA" id="ARBA00022833"/>
    </source>
</evidence>
<keyword evidence="6" id="KW-0862">Zinc</keyword>
<keyword evidence="9" id="KW-0812">Transmembrane</keyword>
<dbReference type="GO" id="GO:0008270">
    <property type="term" value="F:zinc ion binding"/>
    <property type="evidence" value="ECO:0007669"/>
    <property type="project" value="TreeGrafter"/>
</dbReference>
<evidence type="ECO:0000256" key="3">
    <source>
        <dbReference type="ARBA" id="ARBA00004630"/>
    </source>
</evidence>
<evidence type="ECO:0000313" key="11">
    <source>
        <dbReference type="EMBL" id="VVC90766.1"/>
    </source>
</evidence>
<evidence type="ECO:0000256" key="8">
    <source>
        <dbReference type="SAM" id="MobiDB-lite"/>
    </source>
</evidence>
<keyword evidence="5" id="KW-0479">Metal-binding</keyword>